<dbReference type="InterPro" id="IPR005940">
    <property type="entry name" value="Anthranilate_Pribosyl_Tfrase"/>
</dbReference>
<comment type="caution">
    <text evidence="6">Lacks conserved residue(s) required for the propagation of feature annotation.</text>
</comment>
<dbReference type="GO" id="GO:0005829">
    <property type="term" value="C:cytosol"/>
    <property type="evidence" value="ECO:0007669"/>
    <property type="project" value="TreeGrafter"/>
</dbReference>
<feature type="binding site" evidence="6">
    <location>
        <position position="78"/>
    </location>
    <ligand>
        <name>anthranilate</name>
        <dbReference type="ChEBI" id="CHEBI:16567"/>
        <label>1</label>
    </ligand>
</feature>
<dbReference type="RefSeq" id="WP_099090539.1">
    <property type="nucleotide sequence ID" value="NZ_CP093217.1"/>
</dbReference>
<comment type="subunit">
    <text evidence="6">Homodimer.</text>
</comment>
<gene>
    <name evidence="6 8" type="primary">trpD</name>
    <name evidence="8" type="ORF">BTJ66_08495</name>
    <name evidence="9" type="ORF">MNY58_07690</name>
</gene>
<dbReference type="EMBL" id="CP093217">
    <property type="protein sequence ID" value="UQW80491.1"/>
    <property type="molecule type" value="Genomic_DNA"/>
</dbReference>
<keyword evidence="6" id="KW-0460">Magnesium</keyword>
<feature type="binding site" evidence="6">
    <location>
        <position position="90"/>
    </location>
    <ligand>
        <name>Mg(2+)</name>
        <dbReference type="ChEBI" id="CHEBI:18420"/>
        <label>1</label>
    </ligand>
</feature>
<dbReference type="PANTHER" id="PTHR43285">
    <property type="entry name" value="ANTHRANILATE PHOSPHORIBOSYLTRANSFERASE"/>
    <property type="match status" value="1"/>
</dbReference>
<evidence type="ECO:0000256" key="3">
    <source>
        <dbReference type="ARBA" id="ARBA00022723"/>
    </source>
</evidence>
<comment type="pathway">
    <text evidence="6">Amino-acid biosynthesis; L-tryptophan biosynthesis; L-tryptophan from chorismate: step 2/5.</text>
</comment>
<dbReference type="GO" id="GO:0000162">
    <property type="term" value="P:L-tryptophan biosynthetic process"/>
    <property type="evidence" value="ECO:0007669"/>
    <property type="project" value="UniProtKB-UniRule"/>
</dbReference>
<comment type="cofactor">
    <cofactor evidence="6">
        <name>Mg(2+)</name>
        <dbReference type="ChEBI" id="CHEBI:18420"/>
    </cofactor>
    <text evidence="6">Binds 2 magnesium ions per monomer.</text>
</comment>
<evidence type="ECO:0000256" key="4">
    <source>
        <dbReference type="ARBA" id="ARBA00022822"/>
    </source>
</evidence>
<reference evidence="8" key="1">
    <citation type="journal article" date="2017" name="Appl. Environ. Microbiol.">
        <title>Staphylococcus edaphicus sp. nov., isolated in Antarctica, harbours mecC gene and genomic islands with suspected role in adaptation to extreme environment.</title>
        <authorList>
            <person name="Pantucek R."/>
            <person name="Sedlacek I."/>
            <person name="Indrakova A."/>
            <person name="Vrbovska V."/>
            <person name="Maslanova I."/>
            <person name="Kovarovic V."/>
            <person name="Svec P."/>
            <person name="Kralova S."/>
            <person name="Kristofova L."/>
            <person name="Keklakova J."/>
            <person name="Petras P."/>
            <person name="Doskar J."/>
        </authorList>
    </citation>
    <scope>NUCLEOTIDE SEQUENCE</scope>
    <source>
        <strain evidence="8">CCM 8730</strain>
    </source>
</reference>
<evidence type="ECO:0000259" key="7">
    <source>
        <dbReference type="Pfam" id="PF00591"/>
    </source>
</evidence>
<feature type="binding site" evidence="6">
    <location>
        <position position="223"/>
    </location>
    <ligand>
        <name>Mg(2+)</name>
        <dbReference type="ChEBI" id="CHEBI:18420"/>
        <label>1</label>
    </ligand>
</feature>
<keyword evidence="11" id="KW-1185">Reference proteome</keyword>
<keyword evidence="3 6" id="KW-0479">Metal-binding</keyword>
<dbReference type="InterPro" id="IPR035902">
    <property type="entry name" value="Nuc_phospho_transferase"/>
</dbReference>
<comment type="similarity">
    <text evidence="6">Belongs to the anthranilate phosphoribosyltransferase family.</text>
</comment>
<protein>
    <recommendedName>
        <fullName evidence="6">Anthranilate phosphoribosyltransferase</fullName>
        <ecNumber evidence="6">2.4.2.18</ecNumber>
    </recommendedName>
</protein>
<evidence type="ECO:0000313" key="11">
    <source>
        <dbReference type="Proteomes" id="UP001056588"/>
    </source>
</evidence>
<dbReference type="GO" id="GO:0000287">
    <property type="term" value="F:magnesium ion binding"/>
    <property type="evidence" value="ECO:0007669"/>
    <property type="project" value="UniProtKB-UniRule"/>
</dbReference>
<dbReference type="GO" id="GO:0004048">
    <property type="term" value="F:anthranilate phosphoribosyltransferase activity"/>
    <property type="evidence" value="ECO:0007669"/>
    <property type="project" value="UniProtKB-UniRule"/>
</dbReference>
<dbReference type="InterPro" id="IPR000312">
    <property type="entry name" value="Glycosyl_Trfase_fam3"/>
</dbReference>
<accession>A0A2C6WNK4</accession>
<organism evidence="8 10">
    <name type="scientific">Staphylococcus edaphicus</name>
    <dbReference type="NCBI Taxonomy" id="1955013"/>
    <lineage>
        <taxon>Bacteria</taxon>
        <taxon>Bacillati</taxon>
        <taxon>Bacillota</taxon>
        <taxon>Bacilli</taxon>
        <taxon>Bacillales</taxon>
        <taxon>Staphylococcaceae</taxon>
        <taxon>Staphylococcus</taxon>
    </lineage>
</organism>
<feature type="binding site" evidence="6">
    <location>
        <begin position="106"/>
        <end position="114"/>
    </location>
    <ligand>
        <name>5-phospho-alpha-D-ribose 1-diphosphate</name>
        <dbReference type="ChEBI" id="CHEBI:58017"/>
    </ligand>
</feature>
<keyword evidence="4 6" id="KW-0822">Tryptophan biosynthesis</keyword>
<feature type="binding site" evidence="6">
    <location>
        <position position="223"/>
    </location>
    <ligand>
        <name>Mg(2+)</name>
        <dbReference type="ChEBI" id="CHEBI:18420"/>
        <label>2</label>
    </ligand>
</feature>
<dbReference type="Proteomes" id="UP001056588">
    <property type="component" value="Chromosome"/>
</dbReference>
<feature type="binding site" evidence="6">
    <location>
        <position position="86"/>
    </location>
    <ligand>
        <name>5-phospho-alpha-D-ribose 1-diphosphate</name>
        <dbReference type="ChEBI" id="CHEBI:58017"/>
    </ligand>
</feature>
<keyword evidence="1 6" id="KW-0328">Glycosyltransferase</keyword>
<dbReference type="EMBL" id="MRZN01000013">
    <property type="protein sequence ID" value="PHK49346.1"/>
    <property type="molecule type" value="Genomic_DNA"/>
</dbReference>
<evidence type="ECO:0000256" key="5">
    <source>
        <dbReference type="ARBA" id="ARBA00023141"/>
    </source>
</evidence>
<dbReference type="PANTHER" id="PTHR43285:SF2">
    <property type="entry name" value="ANTHRANILATE PHOSPHORIBOSYLTRANSFERASE"/>
    <property type="match status" value="1"/>
</dbReference>
<evidence type="ECO:0000313" key="8">
    <source>
        <dbReference type="EMBL" id="PHK49346.1"/>
    </source>
</evidence>
<keyword evidence="5 6" id="KW-0057">Aromatic amino acid biosynthesis</keyword>
<evidence type="ECO:0000256" key="2">
    <source>
        <dbReference type="ARBA" id="ARBA00022679"/>
    </source>
</evidence>
<feature type="binding site" evidence="6">
    <location>
        <position position="109"/>
    </location>
    <ligand>
        <name>anthranilate</name>
        <dbReference type="ChEBI" id="CHEBI:16567"/>
        <label>1</label>
    </ligand>
</feature>
<dbReference type="EC" id="2.4.2.18" evidence="6"/>
<keyword evidence="2 6" id="KW-0808">Transferase</keyword>
<dbReference type="NCBIfam" id="TIGR01245">
    <property type="entry name" value="trpD"/>
    <property type="match status" value="1"/>
</dbReference>
<dbReference type="Gene3D" id="3.40.1030.10">
    <property type="entry name" value="Nucleoside phosphorylase/phosphoribosyltransferase catalytic domain"/>
    <property type="match status" value="1"/>
</dbReference>
<evidence type="ECO:0000313" key="10">
    <source>
        <dbReference type="Proteomes" id="UP000223828"/>
    </source>
</evidence>
<reference evidence="9" key="4">
    <citation type="submission" date="2022-03" db="EMBL/GenBank/DDBJ databases">
        <title>Complete Genome Sequence of Staphylococcus edaphicus strain CCM 8731.</title>
        <authorList>
            <person name="Rimmer C.O."/>
            <person name="Thomas J.C."/>
        </authorList>
    </citation>
    <scope>NUCLEOTIDE SEQUENCE</scope>
    <source>
        <strain evidence="9">CCM 8731</strain>
    </source>
</reference>
<feature type="binding site" evidence="6">
    <location>
        <position position="163"/>
    </location>
    <ligand>
        <name>anthranilate</name>
        <dbReference type="ChEBI" id="CHEBI:16567"/>
        <label>2</label>
    </ligand>
</feature>
<dbReference type="OrthoDB" id="9806430at2"/>
<dbReference type="UniPathway" id="UPA00035">
    <property type="reaction ID" value="UER00041"/>
</dbReference>
<feature type="binding site" evidence="6">
    <location>
        <begin position="81"/>
        <end position="82"/>
    </location>
    <ligand>
        <name>5-phospho-alpha-D-ribose 1-diphosphate</name>
        <dbReference type="ChEBI" id="CHEBI:58017"/>
    </ligand>
</feature>
<comment type="catalytic activity">
    <reaction evidence="6">
        <text>N-(5-phospho-beta-D-ribosyl)anthranilate + diphosphate = 5-phospho-alpha-D-ribose 1-diphosphate + anthranilate</text>
        <dbReference type="Rhea" id="RHEA:11768"/>
        <dbReference type="ChEBI" id="CHEBI:16567"/>
        <dbReference type="ChEBI" id="CHEBI:18277"/>
        <dbReference type="ChEBI" id="CHEBI:33019"/>
        <dbReference type="ChEBI" id="CHEBI:58017"/>
        <dbReference type="EC" id="2.4.2.18"/>
    </reaction>
</comment>
<dbReference type="Proteomes" id="UP000223828">
    <property type="component" value="Unassembled WGS sequence"/>
</dbReference>
<reference evidence="10" key="2">
    <citation type="submission" date="2017-10" db="EMBL/GenBank/DDBJ databases">
        <title>Staphylococcus edaphicus sp. nov., isolated in Antarctica, harbouring mecC gene and genomic islands essential in adaptation to extreme environment.</title>
        <authorList>
            <person name="Pantucek R."/>
            <person name="Sedlacek I."/>
            <person name="Indrakova A."/>
            <person name="Vrbovska V."/>
            <person name="Maslanova I."/>
            <person name="Kovarovic V."/>
            <person name="Svec P."/>
            <person name="Kralova S."/>
            <person name="Kristofova L."/>
            <person name="Keklakova J."/>
            <person name="Petras P."/>
            <person name="Doskar J."/>
        </authorList>
    </citation>
    <scope>NUCLEOTIDE SEQUENCE [LARGE SCALE GENOMIC DNA]</scope>
    <source>
        <strain evidence="10">CCM 5085</strain>
    </source>
</reference>
<feature type="binding site" evidence="6">
    <location>
        <position position="222"/>
    </location>
    <ligand>
        <name>Mg(2+)</name>
        <dbReference type="ChEBI" id="CHEBI:18420"/>
        <label>2</label>
    </ligand>
</feature>
<evidence type="ECO:0000313" key="9">
    <source>
        <dbReference type="EMBL" id="UQW80491.1"/>
    </source>
</evidence>
<keyword evidence="6" id="KW-0028">Amino-acid biosynthesis</keyword>
<reference evidence="8" key="3">
    <citation type="submission" date="2017-10" db="EMBL/GenBank/DDBJ databases">
        <authorList>
            <person name="Vrbovska V."/>
            <person name="Kovarovic V."/>
            <person name="Indrakova A."/>
        </authorList>
    </citation>
    <scope>NUCLEOTIDE SEQUENCE</scope>
    <source>
        <strain evidence="8">CCM 8730</strain>
    </source>
</reference>
<feature type="domain" description="Glycosyl transferase family 3" evidence="7">
    <location>
        <begin position="76"/>
        <end position="323"/>
    </location>
</feature>
<dbReference type="HAMAP" id="MF_00211">
    <property type="entry name" value="TrpD"/>
    <property type="match status" value="1"/>
</dbReference>
<name>A0A2C6WNK4_9STAP</name>
<comment type="function">
    <text evidence="6">Catalyzes the transfer of the phosphoribosyl group of 5-phosphorylribose-1-pyrophosphate (PRPP) to anthranilate to yield N-(5'-phosphoribosyl)-anthranilate (PRA).</text>
</comment>
<feature type="binding site" evidence="6">
    <location>
        <position position="118"/>
    </location>
    <ligand>
        <name>5-phospho-alpha-D-ribose 1-diphosphate</name>
        <dbReference type="ChEBI" id="CHEBI:58017"/>
    </ligand>
</feature>
<proteinExistence type="inferred from homology"/>
<feature type="binding site" evidence="6">
    <location>
        <position position="78"/>
    </location>
    <ligand>
        <name>5-phospho-alpha-D-ribose 1-diphosphate</name>
        <dbReference type="ChEBI" id="CHEBI:58017"/>
    </ligand>
</feature>
<evidence type="ECO:0000256" key="6">
    <source>
        <dbReference type="HAMAP-Rule" id="MF_00211"/>
    </source>
</evidence>
<feature type="binding site" evidence="6">
    <location>
        <begin position="88"/>
        <end position="91"/>
    </location>
    <ligand>
        <name>5-phospho-alpha-D-ribose 1-diphosphate</name>
        <dbReference type="ChEBI" id="CHEBI:58017"/>
    </ligand>
</feature>
<dbReference type="SUPFAM" id="SSF52418">
    <property type="entry name" value="Nucleoside phosphorylase/phosphoribosyltransferase catalytic domain"/>
    <property type="match status" value="1"/>
</dbReference>
<dbReference type="AlphaFoldDB" id="A0A2C6WNK4"/>
<evidence type="ECO:0000256" key="1">
    <source>
        <dbReference type="ARBA" id="ARBA00022676"/>
    </source>
</evidence>
<sequence length="338" mass="37177">MELQTLLNQYKPLNQQQMNAFIALLISEDVQENVKIDYLASFSEKEITQQELTYITNSLIHSMYDQQPYYPKSMCVCGTGGDKSNSFNISTTVSFVVASAGVPVIKHGNKSVTSSSGSTDLLNAMQIQTTAVTQTPNQLNEKGLVFLNATETYPIMKKIQPIRKHMSNPTIFNITGPMINPFKLDYQVMGVYEKSKLDKIAQTLADLGRKKAIVVYGANGMDEATLSGDNLLYEINANEGIETYTLNAQDVGLDYASNEELKGGTPAENLEITKNILNGNDRSARRDVVVLNAGIALYASEQVGTIQEGVYKAQKLIDEGEALAQYNKMGGKTYDYIG</sequence>
<dbReference type="Pfam" id="PF00591">
    <property type="entry name" value="Glycos_transf_3"/>
    <property type="match status" value="1"/>
</dbReference>